<accession>A0AAW0DYL3</accession>
<sequence>METPIQSPSPALEGLLQTNEMPSQTVRLACRGELSIINHRLAAIAHEVSEIEQRAATLREEESRLRAYIPTYQRILNPVRGLPADILSEIFMLASYEVKNTASYFMSPSSDALFYDKSLDTTRPPWTFGQVCRSWRRVATTTPLLWRTIRIEIPAPSSSAQRKRAMAHRLTIALSRSRDLPLHIELKSFYPIAPDDLLLFTLCSHSSRWEQLRFSFRFVDSLEDVVHAVSSLVKSNVHLLRSVYLDFQGYLPEGCVLDAFEDAPKLQCVIIRALTPDIRAGLRIPWRQITHFYRLQSRNGCSYVPSTSAEHLIEMPNVVKYADADFYCPPGAQIHLPHLQTLAITFPAGNGQSPVALDRLQIGAQLRDFRFDINGRRRRGEELDIQTFISFIRTRGGTLQSLSMYHWSHIESDCVEMLSGLQELRSLSMFCDGQEARDELLRALLESPGHFLPQMQHLLLFGRYYGNGNPISREALFPMLQARLQGSVPLQTIGFPTQQRQLSLGEADRLRARGLSIRTTSIAQWVEGFMS</sequence>
<organism evidence="1 2">
    <name type="scientific">Paramarasmius palmivorus</name>
    <dbReference type="NCBI Taxonomy" id="297713"/>
    <lineage>
        <taxon>Eukaryota</taxon>
        <taxon>Fungi</taxon>
        <taxon>Dikarya</taxon>
        <taxon>Basidiomycota</taxon>
        <taxon>Agaricomycotina</taxon>
        <taxon>Agaricomycetes</taxon>
        <taxon>Agaricomycetidae</taxon>
        <taxon>Agaricales</taxon>
        <taxon>Marasmiineae</taxon>
        <taxon>Marasmiaceae</taxon>
        <taxon>Paramarasmius</taxon>
    </lineage>
</organism>
<evidence type="ECO:0000313" key="1">
    <source>
        <dbReference type="EMBL" id="KAK7056472.1"/>
    </source>
</evidence>
<reference evidence="1 2" key="1">
    <citation type="submission" date="2024-01" db="EMBL/GenBank/DDBJ databases">
        <title>A draft genome for a cacao thread blight-causing isolate of Paramarasmius palmivorus.</title>
        <authorList>
            <person name="Baruah I.K."/>
            <person name="Bukari Y."/>
            <person name="Amoako-Attah I."/>
            <person name="Meinhardt L.W."/>
            <person name="Bailey B.A."/>
            <person name="Cohen S.P."/>
        </authorList>
    </citation>
    <scope>NUCLEOTIDE SEQUENCE [LARGE SCALE GENOMIC DNA]</scope>
    <source>
        <strain evidence="1 2">GH-12</strain>
    </source>
</reference>
<dbReference type="PANTHER" id="PTHR38926:SF5">
    <property type="entry name" value="F-BOX AND LEUCINE-RICH REPEAT PROTEIN 6"/>
    <property type="match status" value="1"/>
</dbReference>
<comment type="caution">
    <text evidence="1">The sequence shown here is derived from an EMBL/GenBank/DDBJ whole genome shotgun (WGS) entry which is preliminary data.</text>
</comment>
<evidence type="ECO:0000313" key="2">
    <source>
        <dbReference type="Proteomes" id="UP001383192"/>
    </source>
</evidence>
<evidence type="ECO:0008006" key="3">
    <source>
        <dbReference type="Google" id="ProtNLM"/>
    </source>
</evidence>
<name>A0AAW0DYL3_9AGAR</name>
<dbReference type="Gene3D" id="1.20.1280.50">
    <property type="match status" value="1"/>
</dbReference>
<dbReference type="AlphaFoldDB" id="A0AAW0DYL3"/>
<proteinExistence type="predicted"/>
<dbReference type="Proteomes" id="UP001383192">
    <property type="component" value="Unassembled WGS sequence"/>
</dbReference>
<dbReference type="PANTHER" id="PTHR38926">
    <property type="entry name" value="F-BOX DOMAIN CONTAINING PROTEIN, EXPRESSED"/>
    <property type="match status" value="1"/>
</dbReference>
<gene>
    <name evidence="1" type="ORF">VNI00_003027</name>
</gene>
<protein>
    <recommendedName>
        <fullName evidence="3">F-box domain-containing protein</fullName>
    </recommendedName>
</protein>
<keyword evidence="2" id="KW-1185">Reference proteome</keyword>
<dbReference type="EMBL" id="JAYKXP010000007">
    <property type="protein sequence ID" value="KAK7056472.1"/>
    <property type="molecule type" value="Genomic_DNA"/>
</dbReference>